<sequence length="112" mass="11800">MEFDPLDGNGSGHPPGPGSAHAHSADEWNEAVVRTVAHLAAQLTVAQIRLRALASDLDERGLVEPAAVASRVRALAEREAGATLRENLGEALAEVIDIEALERELVEYLAGG</sequence>
<accession>A0A6J4VMF2</accession>
<organism evidence="2">
    <name type="scientific">uncultured Thermomicrobiales bacterium</name>
    <dbReference type="NCBI Taxonomy" id="1645740"/>
    <lineage>
        <taxon>Bacteria</taxon>
        <taxon>Pseudomonadati</taxon>
        <taxon>Thermomicrobiota</taxon>
        <taxon>Thermomicrobia</taxon>
        <taxon>Thermomicrobiales</taxon>
        <taxon>environmental samples</taxon>
    </lineage>
</organism>
<name>A0A6J4VMF2_9BACT</name>
<evidence type="ECO:0000313" key="2">
    <source>
        <dbReference type="EMBL" id="CAA9580260.1"/>
    </source>
</evidence>
<gene>
    <name evidence="2" type="ORF">AVDCRST_MAG59-4647</name>
</gene>
<evidence type="ECO:0000256" key="1">
    <source>
        <dbReference type="SAM" id="MobiDB-lite"/>
    </source>
</evidence>
<feature type="region of interest" description="Disordered" evidence="1">
    <location>
        <begin position="1"/>
        <end position="26"/>
    </location>
</feature>
<dbReference type="EMBL" id="CADCWF010000339">
    <property type="protein sequence ID" value="CAA9580260.1"/>
    <property type="molecule type" value="Genomic_DNA"/>
</dbReference>
<protein>
    <submittedName>
        <fullName evidence="2">Uncharacterized protein</fullName>
    </submittedName>
</protein>
<dbReference type="AlphaFoldDB" id="A0A6J4VMF2"/>
<proteinExistence type="predicted"/>
<reference evidence="2" key="1">
    <citation type="submission" date="2020-02" db="EMBL/GenBank/DDBJ databases">
        <authorList>
            <person name="Meier V. D."/>
        </authorList>
    </citation>
    <scope>NUCLEOTIDE SEQUENCE</scope>
    <source>
        <strain evidence="2">AVDCRST_MAG59</strain>
    </source>
</reference>